<evidence type="ECO:0000256" key="4">
    <source>
        <dbReference type="ARBA" id="ARBA00022692"/>
    </source>
</evidence>
<evidence type="ECO:0000256" key="1">
    <source>
        <dbReference type="ARBA" id="ARBA00004571"/>
    </source>
</evidence>
<evidence type="ECO:0000256" key="8">
    <source>
        <dbReference type="SAM" id="SignalP"/>
    </source>
</evidence>
<name>A0A420E398_9FLAO</name>
<accession>A0A420E398</accession>
<dbReference type="RefSeq" id="WP_170141631.1">
    <property type="nucleotide sequence ID" value="NZ_RAQM01000007.1"/>
</dbReference>
<keyword evidence="11" id="KW-1185">Reference proteome</keyword>
<dbReference type="Pfam" id="PF07715">
    <property type="entry name" value="Plug"/>
    <property type="match status" value="1"/>
</dbReference>
<sequence length="1070" mass="118081">MKTKFNGILTLLLAFIVQISFAQDKAISGIVSDESGPLPGVTVLKKGTTQGVETDFDGKYSISASTGDILVFSFVGMKTQEKTVGSSNKINIVMTSDNVLDEVVVTALGVKRQKKSLGYAQQTVKAEDLVTTKQTDISNALAGKVSGVQFIGAASSGFNSSKIRLRGNINVLYVLDGVRLQSPDDINPEDMESMSVLKGAAATALYGPEGANGVVILVSKKAKQGRTSVTYDGAVEFSNADYLRDFQTEYGGGYSQNFDTFSYDPSRDPSSWSAFDGHKIVNYGADESWGPRLDGTLVRQWDSWIPGNPNFGKLTPWKYNGGLANFYKTGINSKHNINFSKGGEDYGIKINFLRNDRELTIPNANRTTNRFSVATHLDITSKLRASANVYFIDQETLNNPTEGYNTLGSNLAQWWQNQLDVTKLKEYRQGGKIVSWNIKGPRDPEPKYWDSPYFELYENLKKGKRKSTYGNFDLDYKISDNLAANLSLKKTYEISEYNAIVAFGGLNTEGYSEESTTKDRNLFTGNLTYNTRLKDKFDISAITGFEMTDYTEEYNYAATNNGLTVPGFYSISTSKERPTLVRDLIRTKGRAAYITGSFGYDDWAFIEGSVRKDWSSTANPEDNGVLTTGLSLSFVLSDLFEKNDILSYAKIRGGMAEAPKFPSVYRLSSIYPAGESYVTPSGDVIPVSSIPSSIPNPSLGGGTRREFEVGAELQFLNNRIGLDVTYFNKIDDKLPVSVNLDPTSGYGSVFKNEGKQTYTGFEVALRATPISTENFKWNSNLNFATLNRFVDKVSNTATSSDYSFLSSRWGGLLIRNEAGKDWGRVYGRKIKEINGQKVLDSKGNYITEDNQYLGNYLPDFTGGFSNTFKYKNFSMTVDTDFQVGGKYFSISEMFVNSSGLGLATVGNNQQGNPRRDPVTGSDGNIQYNIEGEYIDYVSASSAGSNSGGTLVSGVDESGNPVSFYKDTQNYWGGQFGNISEFAKDADYLAIRNIRFDYTFNKELVEKFGLTQLRIGAYVNNAFLFFESVDGIDPSQLEQAYGSNALGYVNFMEGGQLPGNRTYGFNIQIKF</sequence>
<feature type="signal peptide" evidence="8">
    <location>
        <begin position="1"/>
        <end position="22"/>
    </location>
</feature>
<keyword evidence="3 7" id="KW-1134">Transmembrane beta strand</keyword>
<dbReference type="Pfam" id="PF13715">
    <property type="entry name" value="CarbopepD_reg_2"/>
    <property type="match status" value="1"/>
</dbReference>
<dbReference type="NCBIfam" id="TIGR04056">
    <property type="entry name" value="OMP_RagA_SusC"/>
    <property type="match status" value="1"/>
</dbReference>
<dbReference type="SUPFAM" id="SSF56935">
    <property type="entry name" value="Porins"/>
    <property type="match status" value="1"/>
</dbReference>
<reference evidence="10 11" key="1">
    <citation type="submission" date="2018-09" db="EMBL/GenBank/DDBJ databases">
        <title>Genomic Encyclopedia of Archaeal and Bacterial Type Strains, Phase II (KMG-II): from individual species to whole genera.</title>
        <authorList>
            <person name="Goeker M."/>
        </authorList>
    </citation>
    <scope>NUCLEOTIDE SEQUENCE [LARGE SCALE GENOMIC DNA]</scope>
    <source>
        <strain evidence="10 11">DSM 16505</strain>
    </source>
</reference>
<dbReference type="InterPro" id="IPR008969">
    <property type="entry name" value="CarboxyPept-like_regulatory"/>
</dbReference>
<keyword evidence="5 7" id="KW-0472">Membrane</keyword>
<keyword evidence="4 7" id="KW-0812">Transmembrane</keyword>
<organism evidence="10 11">
    <name type="scientific">Tenacibaculum lutimaris</name>
    <dbReference type="NCBI Taxonomy" id="285258"/>
    <lineage>
        <taxon>Bacteria</taxon>
        <taxon>Pseudomonadati</taxon>
        <taxon>Bacteroidota</taxon>
        <taxon>Flavobacteriia</taxon>
        <taxon>Flavobacteriales</taxon>
        <taxon>Flavobacteriaceae</taxon>
        <taxon>Tenacibaculum</taxon>
    </lineage>
</organism>
<dbReference type="AlphaFoldDB" id="A0A420E398"/>
<comment type="similarity">
    <text evidence="7">Belongs to the TonB-dependent receptor family.</text>
</comment>
<evidence type="ECO:0000313" key="10">
    <source>
        <dbReference type="EMBL" id="RKF04586.1"/>
    </source>
</evidence>
<feature type="chain" id="PRO_5019096827" evidence="8">
    <location>
        <begin position="23"/>
        <end position="1070"/>
    </location>
</feature>
<protein>
    <submittedName>
        <fullName evidence="10">TonB-linked SusC/RagA family outer membrane protein</fullName>
    </submittedName>
</protein>
<dbReference type="Gene3D" id="2.40.170.20">
    <property type="entry name" value="TonB-dependent receptor, beta-barrel domain"/>
    <property type="match status" value="1"/>
</dbReference>
<evidence type="ECO:0000256" key="6">
    <source>
        <dbReference type="ARBA" id="ARBA00023237"/>
    </source>
</evidence>
<dbReference type="Gene3D" id="2.60.40.1120">
    <property type="entry name" value="Carboxypeptidase-like, regulatory domain"/>
    <property type="match status" value="1"/>
</dbReference>
<dbReference type="SUPFAM" id="SSF49464">
    <property type="entry name" value="Carboxypeptidase regulatory domain-like"/>
    <property type="match status" value="1"/>
</dbReference>
<dbReference type="InterPro" id="IPR023996">
    <property type="entry name" value="TonB-dep_OMP_SusC/RagA"/>
</dbReference>
<comment type="subcellular location">
    <subcellularLocation>
        <location evidence="1 7">Cell outer membrane</location>
        <topology evidence="1 7">Multi-pass membrane protein</topology>
    </subcellularLocation>
</comment>
<dbReference type="InterPro" id="IPR039426">
    <property type="entry name" value="TonB-dep_rcpt-like"/>
</dbReference>
<evidence type="ECO:0000256" key="7">
    <source>
        <dbReference type="PROSITE-ProRule" id="PRU01360"/>
    </source>
</evidence>
<dbReference type="Proteomes" id="UP000285780">
    <property type="component" value="Unassembled WGS sequence"/>
</dbReference>
<evidence type="ECO:0000313" key="11">
    <source>
        <dbReference type="Proteomes" id="UP000285780"/>
    </source>
</evidence>
<evidence type="ECO:0000256" key="2">
    <source>
        <dbReference type="ARBA" id="ARBA00022448"/>
    </source>
</evidence>
<comment type="caution">
    <text evidence="10">The sequence shown here is derived from an EMBL/GenBank/DDBJ whole genome shotgun (WGS) entry which is preliminary data.</text>
</comment>
<evidence type="ECO:0000256" key="3">
    <source>
        <dbReference type="ARBA" id="ARBA00022452"/>
    </source>
</evidence>
<dbReference type="InterPro" id="IPR036942">
    <property type="entry name" value="Beta-barrel_TonB_sf"/>
</dbReference>
<dbReference type="Gene3D" id="2.170.130.10">
    <property type="entry name" value="TonB-dependent receptor, plug domain"/>
    <property type="match status" value="1"/>
</dbReference>
<dbReference type="InterPro" id="IPR037066">
    <property type="entry name" value="Plug_dom_sf"/>
</dbReference>
<dbReference type="PROSITE" id="PS52016">
    <property type="entry name" value="TONB_DEPENDENT_REC_3"/>
    <property type="match status" value="1"/>
</dbReference>
<dbReference type="EMBL" id="RAQM01000007">
    <property type="protein sequence ID" value="RKF04586.1"/>
    <property type="molecule type" value="Genomic_DNA"/>
</dbReference>
<keyword evidence="2 7" id="KW-0813">Transport</keyword>
<keyword evidence="8" id="KW-0732">Signal</keyword>
<proteinExistence type="inferred from homology"/>
<dbReference type="InterPro" id="IPR012910">
    <property type="entry name" value="Plug_dom"/>
</dbReference>
<evidence type="ECO:0000259" key="9">
    <source>
        <dbReference type="Pfam" id="PF07715"/>
    </source>
</evidence>
<evidence type="ECO:0000256" key="5">
    <source>
        <dbReference type="ARBA" id="ARBA00023136"/>
    </source>
</evidence>
<dbReference type="GO" id="GO:0009279">
    <property type="term" value="C:cell outer membrane"/>
    <property type="evidence" value="ECO:0007669"/>
    <property type="project" value="UniProtKB-SubCell"/>
</dbReference>
<feature type="domain" description="TonB-dependent receptor plug" evidence="9">
    <location>
        <begin position="115"/>
        <end position="214"/>
    </location>
</feature>
<gene>
    <name evidence="10" type="ORF">C8N26_1259</name>
</gene>
<keyword evidence="6 7" id="KW-0998">Cell outer membrane</keyword>